<dbReference type="GO" id="GO:0051539">
    <property type="term" value="F:4 iron, 4 sulfur cluster binding"/>
    <property type="evidence" value="ECO:0007669"/>
    <property type="project" value="UniProtKB-KW"/>
</dbReference>
<dbReference type="GO" id="GO:0016020">
    <property type="term" value="C:membrane"/>
    <property type="evidence" value="ECO:0007669"/>
    <property type="project" value="TreeGrafter"/>
</dbReference>
<gene>
    <name evidence="16" type="ORF">HDF12_004151</name>
</gene>
<dbReference type="GO" id="GO:0051537">
    <property type="term" value="F:2 iron, 2 sulfur cluster binding"/>
    <property type="evidence" value="ECO:0007669"/>
    <property type="project" value="UniProtKB-KW"/>
</dbReference>
<dbReference type="FunFam" id="3.40.228.10:FF:000002">
    <property type="entry name" value="Formate dehydrogenase subunit alpha"/>
    <property type="match status" value="1"/>
</dbReference>
<dbReference type="GO" id="GO:0015942">
    <property type="term" value="P:formate metabolic process"/>
    <property type="evidence" value="ECO:0007669"/>
    <property type="project" value="InterPro"/>
</dbReference>
<keyword evidence="8" id="KW-0677">Repeat</keyword>
<dbReference type="SUPFAM" id="SSF50692">
    <property type="entry name" value="ADC-like"/>
    <property type="match status" value="1"/>
</dbReference>
<dbReference type="InterPro" id="IPR036010">
    <property type="entry name" value="2Fe-2S_ferredoxin-like_sf"/>
</dbReference>
<dbReference type="GO" id="GO:0008863">
    <property type="term" value="F:formate dehydrogenase (NAD+) activity"/>
    <property type="evidence" value="ECO:0007669"/>
    <property type="project" value="UniProtKB-EC"/>
</dbReference>
<dbReference type="InterPro" id="IPR050123">
    <property type="entry name" value="Prok_molybdopt-oxidoreductase"/>
</dbReference>
<dbReference type="Pfam" id="PF12838">
    <property type="entry name" value="Fer4_7"/>
    <property type="match status" value="1"/>
</dbReference>
<dbReference type="Pfam" id="PF04879">
    <property type="entry name" value="Molybdop_Fe4S4"/>
    <property type="match status" value="1"/>
</dbReference>
<dbReference type="InterPro" id="IPR006963">
    <property type="entry name" value="Mopterin_OxRdtase_4Fe-4S_dom"/>
</dbReference>
<dbReference type="InterPro" id="IPR017900">
    <property type="entry name" value="4Fe4S_Fe_S_CS"/>
</dbReference>
<dbReference type="PROSITE" id="PS51669">
    <property type="entry name" value="4FE4S_MOW_BIS_MGD"/>
    <property type="match status" value="1"/>
</dbReference>
<dbReference type="PIRSF" id="PIRSF036643">
    <property type="entry name" value="FDH_alpha"/>
    <property type="match status" value="1"/>
</dbReference>
<reference evidence="16 17" key="1">
    <citation type="submission" date="2020-07" db="EMBL/GenBank/DDBJ databases">
        <title>Genomic Encyclopedia of Type Strains, Phase IV (KMG-V): Genome sequencing to study the core and pangenomes of soil and plant-associated prokaryotes.</title>
        <authorList>
            <person name="Whitman W."/>
        </authorList>
    </citation>
    <scope>NUCLEOTIDE SEQUENCE [LARGE SCALE GENOMIC DNA]</scope>
    <source>
        <strain evidence="16 17">M8UP30</strain>
    </source>
</reference>
<keyword evidence="7" id="KW-0479">Metal-binding</keyword>
<dbReference type="SMART" id="SM00926">
    <property type="entry name" value="Molybdop_Fe4S4"/>
    <property type="match status" value="1"/>
</dbReference>
<dbReference type="PANTHER" id="PTHR43105">
    <property type="entry name" value="RESPIRATORY NITRATE REDUCTASE"/>
    <property type="match status" value="1"/>
</dbReference>
<dbReference type="SUPFAM" id="SSF54862">
    <property type="entry name" value="4Fe-4S ferredoxins"/>
    <property type="match status" value="1"/>
</dbReference>
<dbReference type="PROSITE" id="PS51085">
    <property type="entry name" value="2FE2S_FER_2"/>
    <property type="match status" value="1"/>
</dbReference>
<evidence type="ECO:0000259" key="12">
    <source>
        <dbReference type="PROSITE" id="PS51085"/>
    </source>
</evidence>
<dbReference type="InterPro" id="IPR001041">
    <property type="entry name" value="2Fe-2S_ferredoxin-type"/>
</dbReference>
<accession>A0A7Y9NQY0</accession>
<dbReference type="Gene3D" id="2.20.25.90">
    <property type="entry name" value="ADC-like domains"/>
    <property type="match status" value="1"/>
</dbReference>
<dbReference type="PROSITE" id="PS00198">
    <property type="entry name" value="4FE4S_FER_1"/>
    <property type="match status" value="1"/>
</dbReference>
<dbReference type="Pfam" id="PF01568">
    <property type="entry name" value="Molydop_binding"/>
    <property type="match status" value="1"/>
</dbReference>
<evidence type="ECO:0000313" key="17">
    <source>
        <dbReference type="Proteomes" id="UP000534186"/>
    </source>
</evidence>
<dbReference type="Gene3D" id="3.30.70.20">
    <property type="match status" value="1"/>
</dbReference>
<evidence type="ECO:0000256" key="3">
    <source>
        <dbReference type="ARBA" id="ARBA00007023"/>
    </source>
</evidence>
<evidence type="ECO:0000259" key="14">
    <source>
        <dbReference type="PROSITE" id="PS51669"/>
    </source>
</evidence>
<dbReference type="GO" id="GO:0046872">
    <property type="term" value="F:metal ion binding"/>
    <property type="evidence" value="ECO:0007669"/>
    <property type="project" value="UniProtKB-KW"/>
</dbReference>
<dbReference type="Gene3D" id="3.40.228.10">
    <property type="entry name" value="Dimethylsulfoxide Reductase, domain 2"/>
    <property type="match status" value="1"/>
</dbReference>
<dbReference type="Pfam" id="PF13510">
    <property type="entry name" value="Fer2_4"/>
    <property type="match status" value="1"/>
</dbReference>
<dbReference type="GO" id="GO:0003954">
    <property type="term" value="F:NADH dehydrogenase activity"/>
    <property type="evidence" value="ECO:0007669"/>
    <property type="project" value="TreeGrafter"/>
</dbReference>
<dbReference type="GO" id="GO:0022904">
    <property type="term" value="P:respiratory electron transport chain"/>
    <property type="evidence" value="ECO:0007669"/>
    <property type="project" value="TreeGrafter"/>
</dbReference>
<dbReference type="Gene3D" id="3.10.20.740">
    <property type="match status" value="1"/>
</dbReference>
<name>A0A7Y9NQY0_9BACT</name>
<dbReference type="PROSITE" id="PS00551">
    <property type="entry name" value="MOLYBDOPTERIN_PROK_1"/>
    <property type="match status" value="1"/>
</dbReference>
<feature type="domain" description="4Fe-4S ferredoxin-type" evidence="13">
    <location>
        <begin position="200"/>
        <end position="229"/>
    </location>
</feature>
<dbReference type="PROSITE" id="PS00490">
    <property type="entry name" value="MOLYBDOPTERIN_PROK_2"/>
    <property type="match status" value="1"/>
</dbReference>
<feature type="domain" description="4Fe-4S Mo/W bis-MGD-type" evidence="14">
    <location>
        <begin position="278"/>
        <end position="333"/>
    </location>
</feature>
<keyword evidence="5" id="KW-0500">Molybdenum</keyword>
<dbReference type="SMART" id="SM00929">
    <property type="entry name" value="NADH-G_4Fe-4S_3"/>
    <property type="match status" value="1"/>
</dbReference>
<dbReference type="Gene3D" id="2.40.40.20">
    <property type="match status" value="1"/>
</dbReference>
<keyword evidence="9 16" id="KW-0560">Oxidoreductase</keyword>
<evidence type="ECO:0000313" key="16">
    <source>
        <dbReference type="EMBL" id="NYF53752.1"/>
    </source>
</evidence>
<dbReference type="Pfam" id="PF00384">
    <property type="entry name" value="Molybdopterin"/>
    <property type="match status" value="1"/>
</dbReference>
<dbReference type="CDD" id="cd02753">
    <property type="entry name" value="MopB_Formate-Dh-H"/>
    <property type="match status" value="1"/>
</dbReference>
<dbReference type="SUPFAM" id="SSF53706">
    <property type="entry name" value="Formate dehydrogenase/DMSO reductase, domains 1-3"/>
    <property type="match status" value="1"/>
</dbReference>
<dbReference type="GO" id="GO:0043546">
    <property type="term" value="F:molybdopterin cofactor binding"/>
    <property type="evidence" value="ECO:0007669"/>
    <property type="project" value="InterPro"/>
</dbReference>
<dbReference type="SUPFAM" id="SSF54292">
    <property type="entry name" value="2Fe-2S ferredoxin-like"/>
    <property type="match status" value="1"/>
</dbReference>
<evidence type="ECO:0000256" key="5">
    <source>
        <dbReference type="ARBA" id="ARBA00022505"/>
    </source>
</evidence>
<keyword evidence="11" id="KW-0411">Iron-sulfur</keyword>
<dbReference type="InterPro" id="IPR041924">
    <property type="entry name" value="Formate_Dh-H_N"/>
</dbReference>
<evidence type="ECO:0000256" key="8">
    <source>
        <dbReference type="ARBA" id="ARBA00022737"/>
    </source>
</evidence>
<feature type="domain" description="4Fe-4S His(Cys)3-ligated-type" evidence="15">
    <location>
        <begin position="97"/>
        <end position="137"/>
    </location>
</feature>
<comment type="cofactor">
    <cofactor evidence="1">
        <name>Mo-bis(molybdopterin guanine dinucleotide)</name>
        <dbReference type="ChEBI" id="CHEBI:60539"/>
    </cofactor>
</comment>
<evidence type="ECO:0000256" key="6">
    <source>
        <dbReference type="ARBA" id="ARBA00022714"/>
    </source>
</evidence>
<dbReference type="Gene3D" id="3.40.50.740">
    <property type="match status" value="1"/>
</dbReference>
<evidence type="ECO:0000256" key="1">
    <source>
        <dbReference type="ARBA" id="ARBA00001942"/>
    </source>
</evidence>
<dbReference type="InterPro" id="IPR006655">
    <property type="entry name" value="Mopterin_OxRdtase_prok_CS"/>
</dbReference>
<evidence type="ECO:0000256" key="4">
    <source>
        <dbReference type="ARBA" id="ARBA00022485"/>
    </source>
</evidence>
<evidence type="ECO:0000256" key="11">
    <source>
        <dbReference type="ARBA" id="ARBA00023014"/>
    </source>
</evidence>
<dbReference type="EC" id="1.17.1.9" evidence="16"/>
<sequence>MATTKSLLNTPAEHTPNTQLTIDGLQVPGRSGELLIDLLNRRTAVSAQKPVPQVCYMKQMGPIESCDTCLVKVNGELARACSTRVVAGMKVETAGETVDIAQREAFDRILENHMLYCTVCDNNNQNCTIHNTTAVLDVKHQHREYKRKPYEKDMSNPFYRYDPDQCILCGRCVESCQNVQVNETLSIDWESDHPRVLWDGGTQIEGSSCVSCGHCVTVCPCNALMEKSMLGEAGYMTDLPAATLNNMIDVVKGVEPPIGYGPILSLSEMESEMRNERTKRTKTVCTYCAVGCSFEVWTKERHILKIEPTHGPANGISTCVKGKFAWGHINSDDRLVKPLLRDGESFREIEWSEALAIIEHTFKRIKNEHGPDALAFIASSKCTNEESFVMQKLARAVIGTNNVDNCARYCQNPATMGLQRTVGYGGDSGSIADIEKAGLVLIVGANPAENHPVLCTRVKRSHKHRGQRLIVADLRKHEMAERADIFFRPNPSTDAVWMCAVSKYIIDSGLAKMDFVNKWVNHFDEFKKSLEPFTLEYAEKITGVPAATLTTVAHEIAAADGTCILFAMGVTQHCGGSDTATALSNLLLVTGNYMRPGAGAYPLRGHNNVQGASDYGSMPNVFSGYQKVDDPEVRAKFEADWGVTLPTTTGKDNHEMVEAILDGTLKSLYIKGEDTITSDSNANFVGSALEKLEFLIVQDINFSETCRFADLILPAAASLEKDGTYTSTERRIQRINKAMEPLGESKADWEIIQLIANRMGGNWNYKHPSEIMDEVARLTPLFAGVSYTRLEGFDSLQWPVHADGTDSPLLFTEGFPFPDGKAKFYPIEYVPPSEETSSVYDLHLNNGRLLEHFEQGSMTFRTPGIREITPNSWIEVSPELAAERGVTTGRFVQVTSPHGKARVQVLVSERVKGKQLYMTLNSVDEPVNRLTSSFTDRATHTPAFKETAVSMTVLPEQGENPLPRRNFRYGTRTPQPGLEIERKWARKDYHLPGTAASDKLVQITSNTV</sequence>
<dbReference type="Proteomes" id="UP000534186">
    <property type="component" value="Unassembled WGS sequence"/>
</dbReference>
<dbReference type="FunFam" id="3.10.20.740:FF:000003">
    <property type="entry name" value="Formate dehydrogenase subunit alpha"/>
    <property type="match status" value="1"/>
</dbReference>
<comment type="similarity">
    <text evidence="3">In the C-terminal section; belongs to the prokaryotic molybdopterin-containing oxidoreductase family.</text>
</comment>
<comment type="cofactor">
    <cofactor evidence="2">
        <name>[4Fe-4S] cluster</name>
        <dbReference type="ChEBI" id="CHEBI:49883"/>
    </cofactor>
</comment>
<comment type="caution">
    <text evidence="16">The sequence shown here is derived from an EMBL/GenBank/DDBJ whole genome shotgun (WGS) entry which is preliminary data.</text>
</comment>
<dbReference type="InterPro" id="IPR027467">
    <property type="entry name" value="MopterinOxRdtase_cofactor_BS"/>
</dbReference>
<dbReference type="InterPro" id="IPR017896">
    <property type="entry name" value="4Fe4S_Fe-S-bd"/>
</dbReference>
<dbReference type="InterPro" id="IPR006478">
    <property type="entry name" value="Formate_DH_asu"/>
</dbReference>
<dbReference type="FunFam" id="3.30.70.20:FF:000032">
    <property type="entry name" value="Formate dehydrogenase, alpha subunit"/>
    <property type="match status" value="1"/>
</dbReference>
<dbReference type="FunFam" id="2.20.25.90:FF:000001">
    <property type="entry name" value="Formate dehydrogenase subunit alpha"/>
    <property type="match status" value="1"/>
</dbReference>
<dbReference type="InterPro" id="IPR009010">
    <property type="entry name" value="Asp_de-COase-like_dom_sf"/>
</dbReference>
<feature type="domain" description="2Fe-2S ferredoxin-type" evidence="12">
    <location>
        <begin position="16"/>
        <end position="97"/>
    </location>
</feature>
<dbReference type="PANTHER" id="PTHR43105:SF14">
    <property type="entry name" value="FORMATE DEHYDROGENASE H"/>
    <property type="match status" value="1"/>
</dbReference>
<dbReference type="NCBIfam" id="TIGR01591">
    <property type="entry name" value="Fdh-alpha"/>
    <property type="match status" value="1"/>
</dbReference>
<dbReference type="PROSITE" id="PS51839">
    <property type="entry name" value="4FE4S_HC3"/>
    <property type="match status" value="1"/>
</dbReference>
<dbReference type="EMBL" id="JACCCV010000002">
    <property type="protein sequence ID" value="NYF53752.1"/>
    <property type="molecule type" value="Genomic_DNA"/>
</dbReference>
<dbReference type="PROSITE" id="PS51379">
    <property type="entry name" value="4FE4S_FER_2"/>
    <property type="match status" value="2"/>
</dbReference>
<feature type="domain" description="4Fe-4S ferredoxin-type" evidence="13">
    <location>
        <begin position="157"/>
        <end position="184"/>
    </location>
</feature>
<keyword evidence="4" id="KW-0004">4Fe-4S</keyword>
<evidence type="ECO:0000256" key="2">
    <source>
        <dbReference type="ARBA" id="ARBA00001966"/>
    </source>
</evidence>
<dbReference type="InterPro" id="IPR006657">
    <property type="entry name" value="MoPterin_dinucl-bd_dom"/>
</dbReference>
<evidence type="ECO:0000256" key="7">
    <source>
        <dbReference type="ARBA" id="ARBA00022723"/>
    </source>
</evidence>
<evidence type="ECO:0000256" key="10">
    <source>
        <dbReference type="ARBA" id="ARBA00023004"/>
    </source>
</evidence>
<proteinExistence type="inferred from homology"/>
<keyword evidence="10" id="KW-0408">Iron</keyword>
<dbReference type="AlphaFoldDB" id="A0A7Y9NQY0"/>
<dbReference type="InterPro" id="IPR019574">
    <property type="entry name" value="NADH_UbQ_OxRdtase_Gsu_4Fe4S-bd"/>
</dbReference>
<dbReference type="InterPro" id="IPR006656">
    <property type="entry name" value="Mopterin_OxRdtase"/>
</dbReference>
<organism evidence="16 17">
    <name type="scientific">Tunturiibacter lichenicola</name>
    <dbReference type="NCBI Taxonomy" id="2051959"/>
    <lineage>
        <taxon>Bacteria</taxon>
        <taxon>Pseudomonadati</taxon>
        <taxon>Acidobacteriota</taxon>
        <taxon>Terriglobia</taxon>
        <taxon>Terriglobales</taxon>
        <taxon>Acidobacteriaceae</taxon>
        <taxon>Tunturiibacter</taxon>
    </lineage>
</organism>
<keyword evidence="6" id="KW-0001">2Fe-2S</keyword>
<evidence type="ECO:0000259" key="15">
    <source>
        <dbReference type="PROSITE" id="PS51839"/>
    </source>
</evidence>
<protein>
    <submittedName>
        <fullName evidence="16">Formate dehydrogenase major subunit</fullName>
        <ecNumber evidence="16">1.17.1.9</ecNumber>
    </submittedName>
</protein>
<dbReference type="Pfam" id="PF10588">
    <property type="entry name" value="NADH-G_4Fe-4S_3"/>
    <property type="match status" value="1"/>
</dbReference>
<evidence type="ECO:0000259" key="13">
    <source>
        <dbReference type="PROSITE" id="PS51379"/>
    </source>
</evidence>
<evidence type="ECO:0000256" key="9">
    <source>
        <dbReference type="ARBA" id="ARBA00023002"/>
    </source>
</evidence>